<dbReference type="Proteomes" id="UP000053091">
    <property type="component" value="Unassembled WGS sequence"/>
</dbReference>
<organism evidence="2">
    <name type="scientific">Lentimicrobium saccharophilum</name>
    <dbReference type="NCBI Taxonomy" id="1678841"/>
    <lineage>
        <taxon>Bacteria</taxon>
        <taxon>Pseudomonadati</taxon>
        <taxon>Bacteroidota</taxon>
        <taxon>Bacteroidia</taxon>
        <taxon>Bacteroidales</taxon>
        <taxon>Lentimicrobiaceae</taxon>
        <taxon>Lentimicrobium</taxon>
    </lineage>
</organism>
<dbReference type="EMBL" id="DF968182">
    <property type="protein sequence ID" value="GAP43529.1"/>
    <property type="molecule type" value="Genomic_DNA"/>
</dbReference>
<dbReference type="Pfam" id="PF09411">
    <property type="entry name" value="PagL"/>
    <property type="match status" value="1"/>
</dbReference>
<protein>
    <submittedName>
        <fullName evidence="2">Lipid A 3-O-deacylase</fullName>
    </submittedName>
</protein>
<dbReference type="STRING" id="1678841.TBC1_111685"/>
<evidence type="ECO:0000313" key="2">
    <source>
        <dbReference type="EMBL" id="GAP43529.1"/>
    </source>
</evidence>
<dbReference type="Gene3D" id="2.40.160.20">
    <property type="match status" value="1"/>
</dbReference>
<sequence>MIIRHCHINYSGYLGPFLILCMASAAFSGASAQHRFQMPNLLFEPRVNYGFLTAHHVEMEIYNSHFPSIEFSISQETYGKRQWESFYNYPVTGLTYWNAWLGNSKDLGQAHALYPYISFPLIKNDKSEVNFRLGAGLAYLTKKFDRLSNYKFNAIGSHLNAAVNLMAEYRWKPLKQLQLSAGIQLMHFSNGSTKTPNFGLNIPAVSAGAAFRLNKLNNPIRQRMRPSLTMYEFDGREFIEVKLGTIFAYKESGDTDGKKYQVYSGFLSTMKNLDYKNKLGICFDLSWDGSDALLVARTNQEPYPARQLTKPGLSAAYELVLDRTSFAFNLGFYLGGKDKSEGMSYYKLGIHYLITKNLFANLTLKTHYARADFVGIGLGYRFKWGYYLK</sequence>
<reference evidence="2" key="1">
    <citation type="journal article" date="2015" name="Genome Announc.">
        <title>Draft Genome Sequence of Bacteroidales Strain TBC1, a Novel Isolate from a Methanogenic Wastewater Treatment System.</title>
        <authorList>
            <person name="Tourlousse D.M."/>
            <person name="Matsuura N."/>
            <person name="Sun L."/>
            <person name="Toyonaga M."/>
            <person name="Kuroda K."/>
            <person name="Ohashi A."/>
            <person name="Cruz R."/>
            <person name="Yamaguchi T."/>
            <person name="Sekiguchi Y."/>
        </authorList>
    </citation>
    <scope>NUCLEOTIDE SEQUENCE [LARGE SCALE GENOMIC DNA]</scope>
    <source>
        <strain evidence="2">TBC1</strain>
    </source>
</reference>
<keyword evidence="3" id="KW-1185">Reference proteome</keyword>
<name>A0A0S7C2Y5_9BACT</name>
<feature type="chain" id="PRO_5006633545" evidence="1">
    <location>
        <begin position="26"/>
        <end position="389"/>
    </location>
</feature>
<feature type="signal peptide" evidence="1">
    <location>
        <begin position="1"/>
        <end position="25"/>
    </location>
</feature>
<accession>A0A0S7C2Y5</accession>
<dbReference type="InterPro" id="IPR018550">
    <property type="entry name" value="Lipid-A_deacylase-rel"/>
</dbReference>
<dbReference type="AlphaFoldDB" id="A0A0S7C2Y5"/>
<proteinExistence type="predicted"/>
<evidence type="ECO:0000256" key="1">
    <source>
        <dbReference type="SAM" id="SignalP"/>
    </source>
</evidence>
<gene>
    <name evidence="2" type="ORF">TBC1_111685</name>
</gene>
<evidence type="ECO:0000313" key="3">
    <source>
        <dbReference type="Proteomes" id="UP000053091"/>
    </source>
</evidence>
<keyword evidence="1" id="KW-0732">Signal</keyword>